<comment type="caution">
    <text evidence="2">The sequence shown here is derived from an EMBL/GenBank/DDBJ whole genome shotgun (WGS) entry which is preliminary data.</text>
</comment>
<dbReference type="Proteomes" id="UP001596513">
    <property type="component" value="Unassembled WGS sequence"/>
</dbReference>
<dbReference type="Gene3D" id="3.90.550.10">
    <property type="entry name" value="Spore Coat Polysaccharide Biosynthesis Protein SpsA, Chain A"/>
    <property type="match status" value="1"/>
</dbReference>
<dbReference type="RefSeq" id="WP_380205544.1">
    <property type="nucleotide sequence ID" value="NZ_JBHTEK010000001.1"/>
</dbReference>
<evidence type="ECO:0000313" key="3">
    <source>
        <dbReference type="Proteomes" id="UP001596513"/>
    </source>
</evidence>
<sequence length="338" mass="39213">MNPRVSVIIPNYNHARYLPRRIESVLNQTFRDIEVILMDDCSPDNSRDVIADYAARDSRISVVLNEQNSGSTFKQWNKGIAIARGEFIWIAESDDYADSTFLATLIAKLDTDADIGLAYCDSWDVNEQNQIIDTRVQFYEELDPIMWTQDFVLPGEMLVNKFMFFRNIIPNASAVLIRRSILSRTGPADETFKVNGDWVFWAKILAVSKVAFISARLNYFRRHTNNVRSTTITNGTALLEHSRVLNMMATLGKPDSYFFNKMIDTLLYIWFDGLINHQIPVSKHRQIYINLSRVDQGFGKRFKYAFAQRMFPNKLSGLRQLIGDGFLYRFMRRRTTKH</sequence>
<dbReference type="InterPro" id="IPR001173">
    <property type="entry name" value="Glyco_trans_2-like"/>
</dbReference>
<evidence type="ECO:0000259" key="1">
    <source>
        <dbReference type="Pfam" id="PF00535"/>
    </source>
</evidence>
<name>A0ABW2UD21_9BACT</name>
<evidence type="ECO:0000313" key="2">
    <source>
        <dbReference type="EMBL" id="MFC7670075.1"/>
    </source>
</evidence>
<organism evidence="2 3">
    <name type="scientific">Hymenobacter humi</name>
    <dbReference type="NCBI Taxonomy" id="1411620"/>
    <lineage>
        <taxon>Bacteria</taxon>
        <taxon>Pseudomonadati</taxon>
        <taxon>Bacteroidota</taxon>
        <taxon>Cytophagia</taxon>
        <taxon>Cytophagales</taxon>
        <taxon>Hymenobacteraceae</taxon>
        <taxon>Hymenobacter</taxon>
    </lineage>
</organism>
<dbReference type="Pfam" id="PF00535">
    <property type="entry name" value="Glycos_transf_2"/>
    <property type="match status" value="1"/>
</dbReference>
<dbReference type="SUPFAM" id="SSF53448">
    <property type="entry name" value="Nucleotide-diphospho-sugar transferases"/>
    <property type="match status" value="1"/>
</dbReference>
<feature type="domain" description="Glycosyltransferase 2-like" evidence="1">
    <location>
        <begin position="6"/>
        <end position="146"/>
    </location>
</feature>
<accession>A0ABW2UD21</accession>
<reference evidence="3" key="1">
    <citation type="journal article" date="2019" name="Int. J. Syst. Evol. Microbiol.">
        <title>The Global Catalogue of Microorganisms (GCM) 10K type strain sequencing project: providing services to taxonomists for standard genome sequencing and annotation.</title>
        <authorList>
            <consortium name="The Broad Institute Genomics Platform"/>
            <consortium name="The Broad Institute Genome Sequencing Center for Infectious Disease"/>
            <person name="Wu L."/>
            <person name="Ma J."/>
        </authorList>
    </citation>
    <scope>NUCLEOTIDE SEQUENCE [LARGE SCALE GENOMIC DNA]</scope>
    <source>
        <strain evidence="3">JCM 19635</strain>
    </source>
</reference>
<dbReference type="PANTHER" id="PTHR43685">
    <property type="entry name" value="GLYCOSYLTRANSFERASE"/>
    <property type="match status" value="1"/>
</dbReference>
<dbReference type="InterPro" id="IPR050834">
    <property type="entry name" value="Glycosyltransf_2"/>
</dbReference>
<dbReference type="InterPro" id="IPR029044">
    <property type="entry name" value="Nucleotide-diphossugar_trans"/>
</dbReference>
<protein>
    <submittedName>
        <fullName evidence="2">Glycosyltransferase family 2 protein</fullName>
    </submittedName>
</protein>
<proteinExistence type="predicted"/>
<dbReference type="EMBL" id="JBHTEK010000001">
    <property type="protein sequence ID" value="MFC7670075.1"/>
    <property type="molecule type" value="Genomic_DNA"/>
</dbReference>
<dbReference type="PANTHER" id="PTHR43685:SF2">
    <property type="entry name" value="GLYCOSYLTRANSFERASE 2-LIKE DOMAIN-CONTAINING PROTEIN"/>
    <property type="match status" value="1"/>
</dbReference>
<gene>
    <name evidence="2" type="ORF">ACFQT0_23920</name>
</gene>
<keyword evidence="3" id="KW-1185">Reference proteome</keyword>